<accession>A0A8S5VYB7</accession>
<proteinExistence type="predicted"/>
<organism evidence="1">
    <name type="scientific">Tectiviridae sp</name>
    <dbReference type="NCBI Taxonomy" id="2831614"/>
    <lineage>
        <taxon>Viruses</taxon>
        <taxon>Varidnaviria</taxon>
        <taxon>Bamfordvirae</taxon>
        <taxon>Preplasmiviricota</taxon>
        <taxon>Prepoliviricotina</taxon>
        <taxon>Tectiliviricetes</taxon>
        <taxon>Kalamavirales</taxon>
        <taxon>Tectiviridae</taxon>
    </lineage>
</organism>
<dbReference type="EMBL" id="BK031033">
    <property type="protein sequence ID" value="DAI59076.1"/>
    <property type="molecule type" value="Genomic_DNA"/>
</dbReference>
<sequence length="63" mass="7333">MLYLTAKSKLTNEWLYINAPVQNVNVSEYCIDCKMLSGKWELLSNLYYSIMITNNPIKVVIDE</sequence>
<name>A0A8S5VYB7_9VIRU</name>
<reference evidence="1" key="1">
    <citation type="journal article" date="2021" name="Proc. Natl. Acad. Sci. U.S.A.">
        <title>A Catalog of Tens of Thousands of Viruses from Human Metagenomes Reveals Hidden Associations with Chronic Diseases.</title>
        <authorList>
            <person name="Tisza M.J."/>
            <person name="Buck C.B."/>
        </authorList>
    </citation>
    <scope>NUCLEOTIDE SEQUENCE</scope>
    <source>
        <strain evidence="1">Ct3cV12</strain>
    </source>
</reference>
<protein>
    <submittedName>
        <fullName evidence="1">NEOGENIN, RGM DOMAIN FAMILY MEMBER ADHESION</fullName>
    </submittedName>
</protein>
<evidence type="ECO:0000313" key="1">
    <source>
        <dbReference type="EMBL" id="DAI59076.1"/>
    </source>
</evidence>